<protein>
    <recommendedName>
        <fullName evidence="1">DNA replication complex GINS protein SLD5</fullName>
    </recommendedName>
</protein>
<dbReference type="GO" id="GO:0006261">
    <property type="term" value="P:DNA-templated DNA replication"/>
    <property type="evidence" value="ECO:0007669"/>
    <property type="project" value="InterPro"/>
</dbReference>
<dbReference type="GO" id="GO:0000727">
    <property type="term" value="P:double-strand break repair via break-induced replication"/>
    <property type="evidence" value="ECO:0007669"/>
    <property type="project" value="TreeGrafter"/>
</dbReference>
<dbReference type="AlphaFoldDB" id="A0A914ZIZ5"/>
<dbReference type="PANTHER" id="PTHR21206:SF0">
    <property type="entry name" value="DNA REPLICATION COMPLEX GINS PROTEIN SLD5"/>
    <property type="match status" value="1"/>
</dbReference>
<dbReference type="InterPro" id="IPR038749">
    <property type="entry name" value="Sld5_GINS_A"/>
</dbReference>
<dbReference type="Gene3D" id="1.20.58.1030">
    <property type="match status" value="1"/>
</dbReference>
<evidence type="ECO:0000313" key="4">
    <source>
        <dbReference type="WBParaSite" id="PgB05_g062_t01"/>
    </source>
</evidence>
<dbReference type="InterPro" id="IPR031633">
    <property type="entry name" value="SLD5_C"/>
</dbReference>
<dbReference type="SUPFAM" id="SSF158573">
    <property type="entry name" value="GINS helical bundle-like"/>
    <property type="match status" value="1"/>
</dbReference>
<dbReference type="GO" id="GO:0000811">
    <property type="term" value="C:GINS complex"/>
    <property type="evidence" value="ECO:0007669"/>
    <property type="project" value="UniProtKB-UniRule"/>
</dbReference>
<keyword evidence="3" id="KW-1185">Reference proteome</keyword>
<dbReference type="Pfam" id="PF16922">
    <property type="entry name" value="SLD5_C"/>
    <property type="match status" value="1"/>
</dbReference>
<dbReference type="SUPFAM" id="SSF160059">
    <property type="entry name" value="PriA/YqbF domain"/>
    <property type="match status" value="1"/>
</dbReference>
<dbReference type="InterPro" id="IPR036224">
    <property type="entry name" value="GINS_bundle-like_dom_sf"/>
</dbReference>
<evidence type="ECO:0000259" key="2">
    <source>
        <dbReference type="Pfam" id="PF16922"/>
    </source>
</evidence>
<name>A0A914ZIZ5_PARUN</name>
<dbReference type="InterPro" id="IPR008591">
    <property type="entry name" value="GINS_Sld5"/>
</dbReference>
<accession>A0A914ZIZ5</accession>
<comment type="similarity">
    <text evidence="1">Belongs to the GINS4/SLD5 family.</text>
</comment>
<dbReference type="Gene3D" id="3.40.5.60">
    <property type="match status" value="1"/>
</dbReference>
<dbReference type="CDD" id="cd11711">
    <property type="entry name" value="GINS_A_Sld5"/>
    <property type="match status" value="1"/>
</dbReference>
<evidence type="ECO:0000313" key="3">
    <source>
        <dbReference type="Proteomes" id="UP000887569"/>
    </source>
</evidence>
<sequence length="239" mass="27008">RGVMASAGTEDGASLELVNLAQGSSVVQIDESDEEAVTPAEVLAKLTVAWQNEVCAPRLLPHRCDLLECIIDQIEGMEENISRARSKNQLKLSLHKMELHRVGYIASHYMRKRLQKIEIDAINYLAEDNARRRDGKRELLSEQERIFAERYARSQSTLQMKCALSRLPPALQRLPVTKLDVSRERVFIDVVGDEVQDVSVPDMTDPLSELIIQLDKGSTHLIPYQSIAEHLSNDKIRLL</sequence>
<evidence type="ECO:0000256" key="1">
    <source>
        <dbReference type="PIRNR" id="PIRNR007764"/>
    </source>
</evidence>
<dbReference type="PIRSF" id="PIRSF007764">
    <property type="entry name" value="Sld5"/>
    <property type="match status" value="1"/>
</dbReference>
<comment type="subcellular location">
    <subcellularLocation>
        <location evidence="1">Nucleus</location>
    </subcellularLocation>
</comment>
<dbReference type="PANTHER" id="PTHR21206">
    <property type="entry name" value="SLD5 PROTEIN"/>
    <property type="match status" value="1"/>
</dbReference>
<dbReference type="CDD" id="cd21692">
    <property type="entry name" value="GINS_B_Sld5"/>
    <property type="match status" value="1"/>
</dbReference>
<organism evidence="3 4">
    <name type="scientific">Parascaris univalens</name>
    <name type="common">Nematode worm</name>
    <dbReference type="NCBI Taxonomy" id="6257"/>
    <lineage>
        <taxon>Eukaryota</taxon>
        <taxon>Metazoa</taxon>
        <taxon>Ecdysozoa</taxon>
        <taxon>Nematoda</taxon>
        <taxon>Chromadorea</taxon>
        <taxon>Rhabditida</taxon>
        <taxon>Spirurina</taxon>
        <taxon>Ascaridomorpha</taxon>
        <taxon>Ascaridoidea</taxon>
        <taxon>Ascarididae</taxon>
        <taxon>Parascaris</taxon>
    </lineage>
</organism>
<dbReference type="Proteomes" id="UP000887569">
    <property type="component" value="Unplaced"/>
</dbReference>
<keyword evidence="1" id="KW-0235">DNA replication</keyword>
<proteinExistence type="inferred from homology"/>
<feature type="domain" description="DNA replication complex GINS protein SLD5 C-terminal" evidence="2">
    <location>
        <begin position="186"/>
        <end position="239"/>
    </location>
</feature>
<dbReference type="WBParaSite" id="PgB05_g062_t01">
    <property type="protein sequence ID" value="PgB05_g062_t01"/>
    <property type="gene ID" value="PgB05_g062"/>
</dbReference>
<keyword evidence="1" id="KW-0539">Nucleus</keyword>
<reference evidence="4" key="1">
    <citation type="submission" date="2022-11" db="UniProtKB">
        <authorList>
            <consortium name="WormBaseParasite"/>
        </authorList>
    </citation>
    <scope>IDENTIFICATION</scope>
</reference>
<comment type="function">
    <text evidence="1">The GINS complex plays an essential role in the initiation of DNA replication.</text>
</comment>